<evidence type="ECO:0000313" key="2">
    <source>
        <dbReference type="Proteomes" id="UP000500870"/>
    </source>
</evidence>
<dbReference type="RefSeq" id="WP_177319264.1">
    <property type="nucleotide sequence ID" value="NZ_CP050898.1"/>
</dbReference>
<sequence>MASQLSLDVDLPEPGFEAEVDLADAVLQAYGGDAERAIRELLRDADFLRGQFYVASQAMSPGYARGWRPKYERV</sequence>
<proteinExistence type="predicted"/>
<reference evidence="1 2" key="1">
    <citation type="submission" date="2020-04" db="EMBL/GenBank/DDBJ databases">
        <title>FDA dAtabase for Regulatory Grade micrObial Sequences (FDA-ARGOS): Supporting development and validation of Infectious Disease Dx tests.</title>
        <authorList>
            <person name="Sciortino C."/>
            <person name="Tallon L."/>
            <person name="Sadzewicz L."/>
            <person name="Vavikolanu K."/>
            <person name="Mehta A."/>
            <person name="Aluvathingal J."/>
            <person name="Nadendla S."/>
            <person name="Nandy P."/>
            <person name="Geyer C."/>
            <person name="Yan Y."/>
            <person name="Sichtig H."/>
        </authorList>
    </citation>
    <scope>NUCLEOTIDE SEQUENCE [LARGE SCALE GENOMIC DNA]</scope>
    <source>
        <strain evidence="1 2">FDAARGOS_633</strain>
    </source>
</reference>
<dbReference type="EMBL" id="CP050898">
    <property type="protein sequence ID" value="QIX22377.1"/>
    <property type="molecule type" value="Genomic_DNA"/>
</dbReference>
<protein>
    <submittedName>
        <fullName evidence="1">Uncharacterized protein</fullName>
    </submittedName>
</protein>
<gene>
    <name evidence="1" type="ORF">FOB41_15090</name>
</gene>
<dbReference type="Proteomes" id="UP000500870">
    <property type="component" value="Chromosome 1"/>
</dbReference>
<dbReference type="AlphaFoldDB" id="A0A6H0ZQL3"/>
<organism evidence="1 2">
    <name type="scientific">Agrobacterium pusense</name>
    <dbReference type="NCBI Taxonomy" id="648995"/>
    <lineage>
        <taxon>Bacteria</taxon>
        <taxon>Pseudomonadati</taxon>
        <taxon>Pseudomonadota</taxon>
        <taxon>Alphaproteobacteria</taxon>
        <taxon>Hyphomicrobiales</taxon>
        <taxon>Rhizobiaceae</taxon>
        <taxon>Rhizobium/Agrobacterium group</taxon>
        <taxon>Agrobacterium</taxon>
    </lineage>
</organism>
<accession>A0A6H0ZQL3</accession>
<evidence type="ECO:0000313" key="1">
    <source>
        <dbReference type="EMBL" id="QIX22377.1"/>
    </source>
</evidence>
<name>A0A6H0ZQL3_9HYPH</name>